<dbReference type="PANTHER" id="PTHR42718">
    <property type="entry name" value="MAJOR FACILITATOR SUPERFAMILY MULTIDRUG TRANSPORTER MFSC"/>
    <property type="match status" value="1"/>
</dbReference>
<keyword evidence="2" id="KW-0813">Transport</keyword>
<dbReference type="InterPro" id="IPR020846">
    <property type="entry name" value="MFS_dom"/>
</dbReference>
<dbReference type="HOGENOM" id="CLU_000960_28_3_11"/>
<dbReference type="eggNOG" id="COG2814">
    <property type="taxonomic scope" value="Bacteria"/>
</dbReference>
<evidence type="ECO:0000259" key="9">
    <source>
        <dbReference type="PROSITE" id="PS50850"/>
    </source>
</evidence>
<keyword evidence="3" id="KW-1003">Cell membrane</keyword>
<feature type="transmembrane region" description="Helical" evidence="7">
    <location>
        <begin position="104"/>
        <end position="124"/>
    </location>
</feature>
<comment type="subcellular location">
    <subcellularLocation>
        <location evidence="1">Cell membrane</location>
        <topology evidence="1">Multi-pass membrane protein</topology>
    </subcellularLocation>
</comment>
<dbReference type="OrthoDB" id="4484751at2"/>
<dbReference type="Pfam" id="PF07690">
    <property type="entry name" value="MFS_1"/>
    <property type="match status" value="1"/>
</dbReference>
<dbReference type="KEGG" id="fal:FRAAL0176"/>
<keyword evidence="11" id="KW-1185">Reference proteome</keyword>
<feature type="transmembrane region" description="Helical" evidence="7">
    <location>
        <begin position="361"/>
        <end position="380"/>
    </location>
</feature>
<feature type="transmembrane region" description="Helical" evidence="7">
    <location>
        <begin position="298"/>
        <end position="320"/>
    </location>
</feature>
<evidence type="ECO:0000313" key="10">
    <source>
        <dbReference type="EMBL" id="CAJ58855.1"/>
    </source>
</evidence>
<feature type="transmembrane region" description="Helical" evidence="7">
    <location>
        <begin position="49"/>
        <end position="67"/>
    </location>
</feature>
<evidence type="ECO:0000256" key="1">
    <source>
        <dbReference type="ARBA" id="ARBA00004651"/>
    </source>
</evidence>
<feature type="transmembrane region" description="Helical" evidence="7">
    <location>
        <begin position="228"/>
        <end position="246"/>
    </location>
</feature>
<feature type="transmembrane region" description="Helical" evidence="7">
    <location>
        <begin position="332"/>
        <end position="355"/>
    </location>
</feature>
<dbReference type="PANTHER" id="PTHR42718:SF46">
    <property type="entry name" value="BLR6921 PROTEIN"/>
    <property type="match status" value="1"/>
</dbReference>
<dbReference type="EMBL" id="CT573213">
    <property type="protein sequence ID" value="CAJ58855.1"/>
    <property type="molecule type" value="Genomic_DNA"/>
</dbReference>
<feature type="transmembrane region" description="Helical" evidence="7">
    <location>
        <begin position="164"/>
        <end position="185"/>
    </location>
</feature>
<feature type="transmembrane region" description="Helical" evidence="7">
    <location>
        <begin position="136"/>
        <end position="158"/>
    </location>
</feature>
<dbReference type="SUPFAM" id="SSF103473">
    <property type="entry name" value="MFS general substrate transporter"/>
    <property type="match status" value="1"/>
</dbReference>
<feature type="transmembrane region" description="Helical" evidence="7">
    <location>
        <begin position="401"/>
        <end position="421"/>
    </location>
</feature>
<feature type="transmembrane region" description="Helical" evidence="7">
    <location>
        <begin position="433"/>
        <end position="455"/>
    </location>
</feature>
<sequence>MSVVEPRPKPGRTLTVLLLAAMSFALAQTTVAPAIPDMARELDSSVSNVTWTMSGYLVAAAVLTPIIGRLGDMFGKRRMLVMSLAIFALGGVVAALAAQLPLVIVGRILQGAGGGIFPLCFGIIRDEFPVEKRSVSIGLISAVTGLGGGLGLVLGGLFVDHATYHWIFWSGAAMAALAAVGSQLLIPESPTRVPGRIDVVGTLLLSVGLALPLLAISQGKSWGWTSPTTLGMIIGGIVVLAGLLAFERRQAEPLIDVAILARRSVLTTNVSTLLVGFGMFGAFLLIPQLAQTPKASGYGFGASATTAGLLMVPGALMMLVTGPLATVISRRFGGRAALFTGSLLATVGLVLLAGVPGSQGALIVECIVLFGGIGMVFAAIPNLIVDAVPAAKTGEATGVNTLLRSVGASLGSQICASILVSQADATGLPTSDAYQTAFVVSAVVALVAGLAALTLPGLRHGRHEAQPTEVAATPRVATIPAQGATAVDAARANAVAPAASGG</sequence>
<dbReference type="CDD" id="cd17504">
    <property type="entry name" value="MFS_MMR_MDR_like"/>
    <property type="match status" value="1"/>
</dbReference>
<organism evidence="10 11">
    <name type="scientific">Frankia alni (strain DSM 45986 / CECT 9034 / ACN14a)</name>
    <dbReference type="NCBI Taxonomy" id="326424"/>
    <lineage>
        <taxon>Bacteria</taxon>
        <taxon>Bacillati</taxon>
        <taxon>Actinomycetota</taxon>
        <taxon>Actinomycetes</taxon>
        <taxon>Frankiales</taxon>
        <taxon>Frankiaceae</taxon>
        <taxon>Frankia</taxon>
    </lineage>
</organism>
<accession>Q0RU88</accession>
<proteinExistence type="predicted"/>
<dbReference type="GO" id="GO:0022857">
    <property type="term" value="F:transmembrane transporter activity"/>
    <property type="evidence" value="ECO:0007669"/>
    <property type="project" value="InterPro"/>
</dbReference>
<protein>
    <submittedName>
        <fullName evidence="10">Membrane transport protein</fullName>
    </submittedName>
</protein>
<evidence type="ECO:0000256" key="7">
    <source>
        <dbReference type="SAM" id="Phobius"/>
    </source>
</evidence>
<evidence type="ECO:0000313" key="11">
    <source>
        <dbReference type="Proteomes" id="UP000000657"/>
    </source>
</evidence>
<evidence type="ECO:0000256" key="2">
    <source>
        <dbReference type="ARBA" id="ARBA00022448"/>
    </source>
</evidence>
<gene>
    <name evidence="10" type="ordered locus">FRAAL0176</name>
</gene>
<keyword evidence="8" id="KW-0732">Signal</keyword>
<evidence type="ECO:0000256" key="3">
    <source>
        <dbReference type="ARBA" id="ARBA00022475"/>
    </source>
</evidence>
<dbReference type="PROSITE" id="PS50850">
    <property type="entry name" value="MFS"/>
    <property type="match status" value="1"/>
</dbReference>
<keyword evidence="6 7" id="KW-0472">Membrane</keyword>
<evidence type="ECO:0000256" key="8">
    <source>
        <dbReference type="SAM" id="SignalP"/>
    </source>
</evidence>
<dbReference type="InterPro" id="IPR036259">
    <property type="entry name" value="MFS_trans_sf"/>
</dbReference>
<feature type="chain" id="PRO_5038609554" evidence="8">
    <location>
        <begin position="28"/>
        <end position="502"/>
    </location>
</feature>
<feature type="transmembrane region" description="Helical" evidence="7">
    <location>
        <begin position="197"/>
        <end position="216"/>
    </location>
</feature>
<evidence type="ECO:0000256" key="5">
    <source>
        <dbReference type="ARBA" id="ARBA00022989"/>
    </source>
</evidence>
<reference evidence="10 11" key="1">
    <citation type="journal article" date="2007" name="Genome Res.">
        <title>Genome characteristics of facultatively symbiotic Frankia sp. strains reflect host range and host plant biogeography.</title>
        <authorList>
            <person name="Normand P."/>
            <person name="Lapierre P."/>
            <person name="Tisa L.S."/>
            <person name="Gogarten J.P."/>
            <person name="Alloisio N."/>
            <person name="Bagnarol E."/>
            <person name="Bassi C.A."/>
            <person name="Berry A.M."/>
            <person name="Bickhart D.M."/>
            <person name="Choisne N."/>
            <person name="Couloux A."/>
            <person name="Cournoyer B."/>
            <person name="Cruveiller S."/>
            <person name="Daubin V."/>
            <person name="Demange N."/>
            <person name="Francino M.P."/>
            <person name="Goltsman E."/>
            <person name="Huang Y."/>
            <person name="Kopp O.R."/>
            <person name="Labarre L."/>
            <person name="Lapidus A."/>
            <person name="Lavire C."/>
            <person name="Marechal J."/>
            <person name="Martinez M."/>
            <person name="Mastronunzio J.E."/>
            <person name="Mullin B.C."/>
            <person name="Niemann J."/>
            <person name="Pujic P."/>
            <person name="Rawnsley T."/>
            <person name="Rouy Z."/>
            <person name="Schenowitz C."/>
            <person name="Sellstedt A."/>
            <person name="Tavares F."/>
            <person name="Tomkins J.P."/>
            <person name="Vallenet D."/>
            <person name="Valverde C."/>
            <person name="Wall L.G."/>
            <person name="Wang Y."/>
            <person name="Medigue C."/>
            <person name="Benson D.R."/>
        </authorList>
    </citation>
    <scope>NUCLEOTIDE SEQUENCE [LARGE SCALE GENOMIC DNA]</scope>
    <source>
        <strain evidence="11">DSM 45986 / CECT 9034 / ACN14a</strain>
    </source>
</reference>
<evidence type="ECO:0000256" key="6">
    <source>
        <dbReference type="ARBA" id="ARBA00023136"/>
    </source>
</evidence>
<dbReference type="Proteomes" id="UP000000657">
    <property type="component" value="Chromosome"/>
</dbReference>
<dbReference type="PRINTS" id="PR01036">
    <property type="entry name" value="TCRTETB"/>
</dbReference>
<dbReference type="GO" id="GO:0005886">
    <property type="term" value="C:plasma membrane"/>
    <property type="evidence" value="ECO:0007669"/>
    <property type="project" value="UniProtKB-SubCell"/>
</dbReference>
<feature type="signal peptide" evidence="8">
    <location>
        <begin position="1"/>
        <end position="27"/>
    </location>
</feature>
<evidence type="ECO:0000256" key="4">
    <source>
        <dbReference type="ARBA" id="ARBA00022692"/>
    </source>
</evidence>
<feature type="transmembrane region" description="Helical" evidence="7">
    <location>
        <begin position="266"/>
        <end position="286"/>
    </location>
</feature>
<dbReference type="Gene3D" id="1.20.1250.20">
    <property type="entry name" value="MFS general substrate transporter like domains"/>
    <property type="match status" value="1"/>
</dbReference>
<keyword evidence="4 7" id="KW-0812">Transmembrane</keyword>
<dbReference type="STRING" id="326424.FRAAL0176"/>
<dbReference type="Gene3D" id="1.20.1720.10">
    <property type="entry name" value="Multidrug resistance protein D"/>
    <property type="match status" value="1"/>
</dbReference>
<feature type="domain" description="Major facilitator superfamily (MFS) profile" evidence="9">
    <location>
        <begin position="13"/>
        <end position="460"/>
    </location>
</feature>
<keyword evidence="5 7" id="KW-1133">Transmembrane helix</keyword>
<dbReference type="InterPro" id="IPR011701">
    <property type="entry name" value="MFS"/>
</dbReference>
<feature type="transmembrane region" description="Helical" evidence="7">
    <location>
        <begin position="79"/>
        <end position="98"/>
    </location>
</feature>
<name>Q0RU88_FRAAA</name>
<dbReference type="AlphaFoldDB" id="Q0RU88"/>
<dbReference type="RefSeq" id="WP_011601437.1">
    <property type="nucleotide sequence ID" value="NC_008278.1"/>
</dbReference>